<feature type="domain" description="Cryptochrome/DNA photolyase FAD-binding" evidence="2">
    <location>
        <begin position="309"/>
        <end position="410"/>
    </location>
</feature>
<dbReference type="Pfam" id="PF03441">
    <property type="entry name" value="FAD_binding_7"/>
    <property type="match status" value="1"/>
</dbReference>
<dbReference type="InterPro" id="IPR036134">
    <property type="entry name" value="Crypto/Photolyase_FAD-like_sf"/>
</dbReference>
<dbReference type="InterPro" id="IPR052551">
    <property type="entry name" value="UV-DNA_repair_photolyase"/>
</dbReference>
<dbReference type="AlphaFoldDB" id="A0A956SBR7"/>
<evidence type="ECO:0000259" key="2">
    <source>
        <dbReference type="Pfam" id="PF03441"/>
    </source>
</evidence>
<dbReference type="InterPro" id="IPR014729">
    <property type="entry name" value="Rossmann-like_a/b/a_fold"/>
</dbReference>
<dbReference type="Gene3D" id="1.25.40.80">
    <property type="match status" value="1"/>
</dbReference>
<proteinExistence type="predicted"/>
<reference evidence="3" key="1">
    <citation type="submission" date="2020-04" db="EMBL/GenBank/DDBJ databases">
        <authorList>
            <person name="Zhang T."/>
        </authorList>
    </citation>
    <scope>NUCLEOTIDE SEQUENCE</scope>
    <source>
        <strain evidence="3">HKST-UBA02</strain>
    </source>
</reference>
<feature type="region of interest" description="Disordered" evidence="1">
    <location>
        <begin position="484"/>
        <end position="523"/>
    </location>
</feature>
<evidence type="ECO:0000313" key="3">
    <source>
        <dbReference type="EMBL" id="MCA9754595.1"/>
    </source>
</evidence>
<protein>
    <submittedName>
        <fullName evidence="3">Cryptochrome/photolyase family protein</fullName>
    </submittedName>
</protein>
<dbReference type="EMBL" id="JAGQHS010000006">
    <property type="protein sequence ID" value="MCA9754595.1"/>
    <property type="molecule type" value="Genomic_DNA"/>
</dbReference>
<dbReference type="Gene3D" id="3.40.50.620">
    <property type="entry name" value="HUPs"/>
    <property type="match status" value="1"/>
</dbReference>
<dbReference type="SUPFAM" id="SSF48173">
    <property type="entry name" value="Cryptochrome/photolyase FAD-binding domain"/>
    <property type="match status" value="1"/>
</dbReference>
<evidence type="ECO:0000313" key="4">
    <source>
        <dbReference type="Proteomes" id="UP000739538"/>
    </source>
</evidence>
<dbReference type="InterPro" id="IPR005101">
    <property type="entry name" value="Cryptochr/Photolyase_FAD-bd"/>
</dbReference>
<sequence>MDRFRAELEKRNPKRRGKRRWLFVPYDQLSGDLGPLASEPPDELGIVLVECPWKAAQRPYHRQKLALVLSNLRHFALEQAERGVLVRHVVAKGPYHTALAPLADELGVLRAMRPAERELRQDLASLVDSGTVEYLPHEGWLTGPDDFRTALPKPPYRMDAFYRQVRRRTGILMEDGRPRGGRFSFDGENRCAWKGDPPAPEPVTFTVDAIDREVEDLIESRFSNHPGRLDLSRIPTTLADVEKLWEFAQAECLPHFGPYEDAMSTESRHLFHTQISPLVNLHRLLPARVLRDALALELPLASIEGFVRQILGWREFVRHVHEATDGFRTLNAEARPNLLGAETPLPPAYWGARSGLHCLDTVVESVWDEGYSHHITRLMVLSNLASLLDVDPRELTDWFWVAYIDAYDWVVEPNVLGMGTFAAGDLMTTKPYVSGAAYIDRMSDYCGACAFHPKKTCPITPLYWAYLGRHADALEGNPRVALPLRSQAKRTPAQKEADRSTFEEVRATLQRGEALSPSSSRTR</sequence>
<accession>A0A956SBR7</accession>
<dbReference type="PANTHER" id="PTHR38657:SF1">
    <property type="entry name" value="SLR1343 PROTEIN"/>
    <property type="match status" value="1"/>
</dbReference>
<dbReference type="Pfam" id="PF04244">
    <property type="entry name" value="DPRP"/>
    <property type="match status" value="1"/>
</dbReference>
<feature type="compositionally biased region" description="Basic and acidic residues" evidence="1">
    <location>
        <begin position="493"/>
        <end position="506"/>
    </location>
</feature>
<organism evidence="3 4">
    <name type="scientific">Eiseniibacteriota bacterium</name>
    <dbReference type="NCBI Taxonomy" id="2212470"/>
    <lineage>
        <taxon>Bacteria</taxon>
        <taxon>Candidatus Eiseniibacteriota</taxon>
    </lineage>
</organism>
<evidence type="ECO:0000256" key="1">
    <source>
        <dbReference type="SAM" id="MobiDB-lite"/>
    </source>
</evidence>
<comment type="caution">
    <text evidence="3">The sequence shown here is derived from an EMBL/GenBank/DDBJ whole genome shotgun (WGS) entry which is preliminary data.</text>
</comment>
<dbReference type="Gene3D" id="1.10.579.10">
    <property type="entry name" value="DNA Cyclobutane Dipyrimidine Photolyase, subunit A, domain 3"/>
    <property type="match status" value="1"/>
</dbReference>
<gene>
    <name evidence="3" type="ORF">KDA27_02245</name>
</gene>
<dbReference type="Gene3D" id="1.10.10.1710">
    <property type="entry name" value="Deoxyribodipyrimidine photolyase-related"/>
    <property type="match status" value="1"/>
</dbReference>
<reference evidence="3" key="2">
    <citation type="journal article" date="2021" name="Microbiome">
        <title>Successional dynamics and alternative stable states in a saline activated sludge microbial community over 9 years.</title>
        <authorList>
            <person name="Wang Y."/>
            <person name="Ye J."/>
            <person name="Ju F."/>
            <person name="Liu L."/>
            <person name="Boyd J.A."/>
            <person name="Deng Y."/>
            <person name="Parks D.H."/>
            <person name="Jiang X."/>
            <person name="Yin X."/>
            <person name="Woodcroft B.J."/>
            <person name="Tyson G.W."/>
            <person name="Hugenholtz P."/>
            <person name="Polz M.F."/>
            <person name="Zhang T."/>
        </authorList>
    </citation>
    <scope>NUCLEOTIDE SEQUENCE</scope>
    <source>
        <strain evidence="3">HKST-UBA02</strain>
    </source>
</reference>
<dbReference type="InterPro" id="IPR007357">
    <property type="entry name" value="PhrB-like"/>
</dbReference>
<dbReference type="Proteomes" id="UP000739538">
    <property type="component" value="Unassembled WGS sequence"/>
</dbReference>
<name>A0A956SBR7_UNCEI</name>
<dbReference type="PANTHER" id="PTHR38657">
    <property type="entry name" value="SLR1343 PROTEIN"/>
    <property type="match status" value="1"/>
</dbReference>